<keyword evidence="9 17" id="KW-0067">ATP-binding</keyword>
<dbReference type="GO" id="GO:0005829">
    <property type="term" value="C:cytosol"/>
    <property type="evidence" value="ECO:0007669"/>
    <property type="project" value="TreeGrafter"/>
</dbReference>
<evidence type="ECO:0000256" key="2">
    <source>
        <dbReference type="ARBA" id="ARBA00008328"/>
    </source>
</evidence>
<evidence type="ECO:0000256" key="9">
    <source>
        <dbReference type="ARBA" id="ARBA00022840"/>
    </source>
</evidence>
<keyword evidence="4" id="KW-0813">Transport</keyword>
<keyword evidence="19" id="KW-1185">Reference proteome</keyword>
<protein>
    <recommendedName>
        <fullName evidence="3 17">Tyrosine--tRNA ligase</fullName>
        <ecNumber evidence="3 17">6.1.1.1</ecNumber>
    </recommendedName>
    <alternativeName>
        <fullName evidence="15 17">Tyrosyl-tRNA synthetase</fullName>
    </alternativeName>
</protein>
<evidence type="ECO:0000313" key="20">
    <source>
        <dbReference type="WBParaSite" id="scaffold4872_cov198.g8775"/>
    </source>
</evidence>
<dbReference type="GO" id="GO:0005524">
    <property type="term" value="F:ATP binding"/>
    <property type="evidence" value="ECO:0007669"/>
    <property type="project" value="UniProtKB-KW"/>
</dbReference>
<dbReference type="GO" id="GO:0033179">
    <property type="term" value="C:proton-transporting V-type ATPase, V0 domain"/>
    <property type="evidence" value="ECO:0007669"/>
    <property type="project" value="InterPro"/>
</dbReference>
<evidence type="ECO:0000256" key="14">
    <source>
        <dbReference type="ARBA" id="ARBA00023146"/>
    </source>
</evidence>
<dbReference type="EC" id="6.1.1.1" evidence="3 17"/>
<dbReference type="InterPro" id="IPR014729">
    <property type="entry name" value="Rossmann-like_a/b/a_fold"/>
</dbReference>
<dbReference type="WBParaSite" id="scaffold4872_cov198.g8775">
    <property type="protein sequence ID" value="scaffold4872_cov198.g8775"/>
    <property type="gene ID" value="scaffold4872_cov198.g8775"/>
</dbReference>
<feature type="transmembrane region" description="Helical" evidence="18">
    <location>
        <begin position="475"/>
        <end position="497"/>
    </location>
</feature>
<evidence type="ECO:0000313" key="19">
    <source>
        <dbReference type="Proteomes" id="UP000887561"/>
    </source>
</evidence>
<dbReference type="Gene3D" id="3.40.50.620">
    <property type="entry name" value="HUPs"/>
    <property type="match status" value="1"/>
</dbReference>
<dbReference type="Gene3D" id="1.10.240.10">
    <property type="entry name" value="Tyrosyl-Transfer RNA Synthetase"/>
    <property type="match status" value="1"/>
</dbReference>
<reference evidence="20" key="1">
    <citation type="submission" date="2022-11" db="UniProtKB">
        <authorList>
            <consortium name="WormBaseParasite"/>
        </authorList>
    </citation>
    <scope>IDENTIFICATION</scope>
</reference>
<keyword evidence="10 17" id="KW-0648">Protein biosynthesis</keyword>
<dbReference type="PANTHER" id="PTHR11766:SF0">
    <property type="entry name" value="TYROSINE--TRNA LIGASE, MITOCHONDRIAL"/>
    <property type="match status" value="1"/>
</dbReference>
<evidence type="ECO:0000256" key="12">
    <source>
        <dbReference type="ARBA" id="ARBA00023065"/>
    </source>
</evidence>
<dbReference type="InterPro" id="IPR024088">
    <property type="entry name" value="Tyr-tRNA-ligase_bac-type"/>
</dbReference>
<keyword evidence="13 18" id="KW-0472">Membrane</keyword>
<comment type="similarity">
    <text evidence="17">Belongs to the class-I aminoacyl-tRNA synthetase family.</text>
</comment>
<evidence type="ECO:0000256" key="6">
    <source>
        <dbReference type="ARBA" id="ARBA00022692"/>
    </source>
</evidence>
<evidence type="ECO:0000256" key="18">
    <source>
        <dbReference type="SAM" id="Phobius"/>
    </source>
</evidence>
<evidence type="ECO:0000256" key="10">
    <source>
        <dbReference type="ARBA" id="ARBA00022917"/>
    </source>
</evidence>
<organism evidence="19 20">
    <name type="scientific">Meloidogyne javanica</name>
    <name type="common">Root-knot nematode worm</name>
    <dbReference type="NCBI Taxonomy" id="6303"/>
    <lineage>
        <taxon>Eukaryota</taxon>
        <taxon>Metazoa</taxon>
        <taxon>Ecdysozoa</taxon>
        <taxon>Nematoda</taxon>
        <taxon>Chromadorea</taxon>
        <taxon>Rhabditida</taxon>
        <taxon>Tylenchina</taxon>
        <taxon>Tylenchomorpha</taxon>
        <taxon>Tylenchoidea</taxon>
        <taxon>Meloidogynidae</taxon>
        <taxon>Meloidogyninae</taxon>
        <taxon>Meloidogyne</taxon>
        <taxon>Meloidogyne incognita group</taxon>
    </lineage>
</organism>
<sequence length="526" mass="58866">MLMLTRRYFSSKYFSTPLVRFIDDLQKRDLIVLTHPTFPFKEQDILSYASSLPNVLYAGFDATANSLHIGNLLILTSLIRSSQFGCTPLLLIGEGTAAVGDPSGQTGDRQQISRDELNENARFLTEQLHKIMENANTLSGSKPLPFKILNNINWYKETTMLDFLMSSRRFRVSDMLRIGPVKNRMDNDQTLSFSEFTYQILQANDWLFLSQKYDCLFQLGGSDQLGNFKTGFENVRAETGKQSLGICVPLLTDGNGNKLGKSAKGIDGSGFWLSAEKSSPFAFYQYFRQLHDDISAQLLLQFSLKEVEEILQIIEEHNNKLGKWIAQTHLADEMTSLVHGHEGLELARRCSQLLFNGSLDDLEKLEPETVKGLFGEASTFSIPKNSVKTLGEVAEITKPGGAQLMTKGALKINGVRISDPDQKLDVEQEYSKMSAWIPFITAFCNCILGSFWCNCILGSFGAGGPFLVPSGVNRGIIQTMIVLTAVCCYMFWLIVYLHQLNPLIGPQLPVKTIFWIQQKWGSAVHS</sequence>
<evidence type="ECO:0000256" key="16">
    <source>
        <dbReference type="ARBA" id="ARBA00048248"/>
    </source>
</evidence>
<keyword evidence="8" id="KW-0375">Hydrogen ion transport</keyword>
<evidence type="ECO:0000256" key="8">
    <source>
        <dbReference type="ARBA" id="ARBA00022781"/>
    </source>
</evidence>
<evidence type="ECO:0000256" key="1">
    <source>
        <dbReference type="ARBA" id="ARBA00004141"/>
    </source>
</evidence>
<dbReference type="GO" id="GO:0004831">
    <property type="term" value="F:tyrosine-tRNA ligase activity"/>
    <property type="evidence" value="ECO:0007669"/>
    <property type="project" value="UniProtKB-EC"/>
</dbReference>
<evidence type="ECO:0000256" key="3">
    <source>
        <dbReference type="ARBA" id="ARBA00013160"/>
    </source>
</evidence>
<dbReference type="GO" id="GO:0046961">
    <property type="term" value="F:proton-transporting ATPase activity, rotational mechanism"/>
    <property type="evidence" value="ECO:0007669"/>
    <property type="project" value="InterPro"/>
</dbReference>
<name>A0A915MQ60_MELJA</name>
<keyword evidence="6 18" id="KW-0812">Transmembrane</keyword>
<dbReference type="Pfam" id="PF05493">
    <property type="entry name" value="ATP_synt_H"/>
    <property type="match status" value="1"/>
</dbReference>
<keyword evidence="12" id="KW-0406">Ion transport</keyword>
<dbReference type="GO" id="GO:0005739">
    <property type="term" value="C:mitochondrion"/>
    <property type="evidence" value="ECO:0007669"/>
    <property type="project" value="TreeGrafter"/>
</dbReference>
<proteinExistence type="inferred from homology"/>
<dbReference type="GO" id="GO:0006437">
    <property type="term" value="P:tyrosyl-tRNA aminoacylation"/>
    <property type="evidence" value="ECO:0007669"/>
    <property type="project" value="InterPro"/>
</dbReference>
<dbReference type="AlphaFoldDB" id="A0A915MQ60"/>
<dbReference type="Pfam" id="PF00579">
    <property type="entry name" value="tRNA-synt_1b"/>
    <property type="match status" value="1"/>
</dbReference>
<accession>A0A915MQ60</accession>
<comment type="similarity">
    <text evidence="2">Belongs to the V-ATPase e1/e2 subunit family.</text>
</comment>
<keyword evidence="11 18" id="KW-1133">Transmembrane helix</keyword>
<dbReference type="NCBIfam" id="TIGR00234">
    <property type="entry name" value="tyrS"/>
    <property type="match status" value="1"/>
</dbReference>
<evidence type="ECO:0000256" key="7">
    <source>
        <dbReference type="ARBA" id="ARBA00022741"/>
    </source>
</evidence>
<evidence type="ECO:0000256" key="15">
    <source>
        <dbReference type="ARBA" id="ARBA00033323"/>
    </source>
</evidence>
<evidence type="ECO:0000256" key="5">
    <source>
        <dbReference type="ARBA" id="ARBA00022598"/>
    </source>
</evidence>
<dbReference type="Proteomes" id="UP000887561">
    <property type="component" value="Unplaced"/>
</dbReference>
<comment type="subcellular location">
    <subcellularLocation>
        <location evidence="1">Membrane</location>
        <topology evidence="1">Multi-pass membrane protein</topology>
    </subcellularLocation>
</comment>
<dbReference type="SUPFAM" id="SSF52374">
    <property type="entry name" value="Nucleotidylyl transferase"/>
    <property type="match status" value="1"/>
</dbReference>
<dbReference type="CDD" id="cd00805">
    <property type="entry name" value="TyrRS_core"/>
    <property type="match status" value="1"/>
</dbReference>
<evidence type="ECO:0000256" key="11">
    <source>
        <dbReference type="ARBA" id="ARBA00022989"/>
    </source>
</evidence>
<keyword evidence="5 17" id="KW-0436">Ligase</keyword>
<evidence type="ECO:0000256" key="4">
    <source>
        <dbReference type="ARBA" id="ARBA00022448"/>
    </source>
</evidence>
<dbReference type="InterPro" id="IPR002305">
    <property type="entry name" value="aa-tRNA-synth_Ic"/>
</dbReference>
<keyword evidence="7 17" id="KW-0547">Nucleotide-binding</keyword>
<dbReference type="PRINTS" id="PR01040">
    <property type="entry name" value="TRNASYNTHTYR"/>
</dbReference>
<evidence type="ECO:0000256" key="17">
    <source>
        <dbReference type="RuleBase" id="RU361234"/>
    </source>
</evidence>
<dbReference type="InterPro" id="IPR008389">
    <property type="entry name" value="ATPase_V0-cplx_e1/e2_su"/>
</dbReference>
<dbReference type="InterPro" id="IPR002307">
    <property type="entry name" value="Tyr-tRNA-ligase"/>
</dbReference>
<comment type="catalytic activity">
    <reaction evidence="16 17">
        <text>tRNA(Tyr) + L-tyrosine + ATP = L-tyrosyl-tRNA(Tyr) + AMP + diphosphate + H(+)</text>
        <dbReference type="Rhea" id="RHEA:10220"/>
        <dbReference type="Rhea" id="RHEA-COMP:9706"/>
        <dbReference type="Rhea" id="RHEA-COMP:9707"/>
        <dbReference type="ChEBI" id="CHEBI:15378"/>
        <dbReference type="ChEBI" id="CHEBI:30616"/>
        <dbReference type="ChEBI" id="CHEBI:33019"/>
        <dbReference type="ChEBI" id="CHEBI:58315"/>
        <dbReference type="ChEBI" id="CHEBI:78442"/>
        <dbReference type="ChEBI" id="CHEBI:78536"/>
        <dbReference type="ChEBI" id="CHEBI:456215"/>
        <dbReference type="EC" id="6.1.1.1"/>
    </reaction>
</comment>
<evidence type="ECO:0000256" key="13">
    <source>
        <dbReference type="ARBA" id="ARBA00023136"/>
    </source>
</evidence>
<dbReference type="PANTHER" id="PTHR11766">
    <property type="entry name" value="TYROSYL-TRNA SYNTHETASE"/>
    <property type="match status" value="1"/>
</dbReference>
<keyword evidence="14 17" id="KW-0030">Aminoacyl-tRNA synthetase</keyword>